<dbReference type="Gene3D" id="1.10.1660.10">
    <property type="match status" value="1"/>
</dbReference>
<dbReference type="SUPFAM" id="SSF46955">
    <property type="entry name" value="Putative DNA-binding domain"/>
    <property type="match status" value="1"/>
</dbReference>
<gene>
    <name evidence="2" type="ORF">A2519_12780</name>
</gene>
<accession>A0A1F7F2U8</accession>
<dbReference type="Pfam" id="PF12728">
    <property type="entry name" value="HTH_17"/>
    <property type="match status" value="1"/>
</dbReference>
<dbReference type="GO" id="GO:0003677">
    <property type="term" value="F:DNA binding"/>
    <property type="evidence" value="ECO:0007669"/>
    <property type="project" value="InterPro"/>
</dbReference>
<proteinExistence type="predicted"/>
<reference evidence="2 3" key="1">
    <citation type="journal article" date="2016" name="Nat. Commun.">
        <title>Thousands of microbial genomes shed light on interconnected biogeochemical processes in an aquifer system.</title>
        <authorList>
            <person name="Anantharaman K."/>
            <person name="Brown C.T."/>
            <person name="Hug L.A."/>
            <person name="Sharon I."/>
            <person name="Castelle C.J."/>
            <person name="Probst A.J."/>
            <person name="Thomas B.C."/>
            <person name="Singh A."/>
            <person name="Wilkins M.J."/>
            <person name="Karaoz U."/>
            <person name="Brodie E.L."/>
            <person name="Williams K.H."/>
            <person name="Hubbard S.S."/>
            <person name="Banfield J.F."/>
        </authorList>
    </citation>
    <scope>NUCLEOTIDE SEQUENCE [LARGE SCALE GENOMIC DNA]</scope>
</reference>
<evidence type="ECO:0000313" key="3">
    <source>
        <dbReference type="Proteomes" id="UP000179243"/>
    </source>
</evidence>
<evidence type="ECO:0000313" key="2">
    <source>
        <dbReference type="EMBL" id="OGK00918.1"/>
    </source>
</evidence>
<dbReference type="InterPro" id="IPR010093">
    <property type="entry name" value="SinI_DNA-bd"/>
</dbReference>
<dbReference type="EMBL" id="MFYX01000138">
    <property type="protein sequence ID" value="OGK00918.1"/>
    <property type="molecule type" value="Genomic_DNA"/>
</dbReference>
<feature type="domain" description="Helix-turn-helix" evidence="1">
    <location>
        <begin position="7"/>
        <end position="57"/>
    </location>
</feature>
<dbReference type="Proteomes" id="UP000179243">
    <property type="component" value="Unassembled WGS sequence"/>
</dbReference>
<comment type="caution">
    <text evidence="2">The sequence shown here is derived from an EMBL/GenBank/DDBJ whole genome shotgun (WGS) entry which is preliminary data.</text>
</comment>
<dbReference type="AlphaFoldDB" id="A0A1F7F2U8"/>
<protein>
    <recommendedName>
        <fullName evidence="1">Helix-turn-helix domain-containing protein</fullName>
    </recommendedName>
</protein>
<dbReference type="InterPro" id="IPR009061">
    <property type="entry name" value="DNA-bd_dom_put_sf"/>
</dbReference>
<sequence>MFFRKPYLKASEVAKLFDVNHSTVFSWVKKGILRPVKSLGRNFRFRREDIEYLLRSKDSGMSRVETDKRTEPRFAVNYDVFVRLDPDDDSTACPASIRDISSKGLGLVLHDAGRFVEKLASGAIGRISVFNKATGLFKNMVLGNVRHFHVLEDDQVALGVLVA</sequence>
<organism evidence="2 3">
    <name type="scientific">Candidatus Raymondbacteria bacterium RIFOXYD12_FULL_49_13</name>
    <dbReference type="NCBI Taxonomy" id="1817890"/>
    <lineage>
        <taxon>Bacteria</taxon>
        <taxon>Raymondiibacteriota</taxon>
    </lineage>
</organism>
<evidence type="ECO:0000259" key="1">
    <source>
        <dbReference type="Pfam" id="PF12728"/>
    </source>
</evidence>
<dbReference type="InterPro" id="IPR041657">
    <property type="entry name" value="HTH_17"/>
</dbReference>
<dbReference type="NCBIfam" id="TIGR01764">
    <property type="entry name" value="excise"/>
    <property type="match status" value="1"/>
</dbReference>
<name>A0A1F7F2U8_UNCRA</name>